<dbReference type="Proteomes" id="UP000681720">
    <property type="component" value="Unassembled WGS sequence"/>
</dbReference>
<accession>A0A8S3I6W7</accession>
<name>A0A8S3I6W7_9BILA</name>
<protein>
    <submittedName>
        <fullName evidence="1">Uncharacterized protein</fullName>
    </submittedName>
</protein>
<evidence type="ECO:0000313" key="1">
    <source>
        <dbReference type="EMBL" id="CAF5191591.1"/>
    </source>
</evidence>
<feature type="non-terminal residue" evidence="1">
    <location>
        <position position="1"/>
    </location>
</feature>
<dbReference type="EMBL" id="CAJOBJ010338010">
    <property type="protein sequence ID" value="CAF5191591.1"/>
    <property type="molecule type" value="Genomic_DNA"/>
</dbReference>
<sequence length="49" mass="5398">KFKANTSITSMYGSPIVSANHTTKLKSGNIFINRYNFSHPVASQPSNQI</sequence>
<proteinExistence type="predicted"/>
<reference evidence="1" key="1">
    <citation type="submission" date="2021-02" db="EMBL/GenBank/DDBJ databases">
        <authorList>
            <person name="Nowell W R."/>
        </authorList>
    </citation>
    <scope>NUCLEOTIDE SEQUENCE</scope>
</reference>
<dbReference type="AlphaFoldDB" id="A0A8S3I6W7"/>
<organism evidence="1 2">
    <name type="scientific">Rotaria magnacalcarata</name>
    <dbReference type="NCBI Taxonomy" id="392030"/>
    <lineage>
        <taxon>Eukaryota</taxon>
        <taxon>Metazoa</taxon>
        <taxon>Spiralia</taxon>
        <taxon>Gnathifera</taxon>
        <taxon>Rotifera</taxon>
        <taxon>Eurotatoria</taxon>
        <taxon>Bdelloidea</taxon>
        <taxon>Philodinida</taxon>
        <taxon>Philodinidae</taxon>
        <taxon>Rotaria</taxon>
    </lineage>
</organism>
<gene>
    <name evidence="1" type="ORF">GIL414_LOCUS73150</name>
</gene>
<evidence type="ECO:0000313" key="2">
    <source>
        <dbReference type="Proteomes" id="UP000681720"/>
    </source>
</evidence>
<comment type="caution">
    <text evidence="1">The sequence shown here is derived from an EMBL/GenBank/DDBJ whole genome shotgun (WGS) entry which is preliminary data.</text>
</comment>